<dbReference type="PANTHER" id="PTHR39639">
    <property type="entry name" value="CHROMOSOME 16, WHOLE GENOME SHOTGUN SEQUENCE"/>
    <property type="match status" value="1"/>
</dbReference>
<evidence type="ECO:0000259" key="1">
    <source>
        <dbReference type="Pfam" id="PF03235"/>
    </source>
</evidence>
<dbReference type="Proteomes" id="UP000321296">
    <property type="component" value="Chromosome"/>
</dbReference>
<evidence type="ECO:0000313" key="2">
    <source>
        <dbReference type="EMBL" id="MDG9733953.1"/>
    </source>
</evidence>
<gene>
    <name evidence="3" type="ORF">FGL85_10140</name>
    <name evidence="2" type="ORF">P1N92_07465</name>
</gene>
<dbReference type="Pfam" id="PF03235">
    <property type="entry name" value="GmrSD_N"/>
    <property type="match status" value="1"/>
</dbReference>
<proteinExistence type="predicted"/>
<dbReference type="InterPro" id="IPR004919">
    <property type="entry name" value="GmrSD_N"/>
</dbReference>
<sequence length="600" mass="68889">MVKKQYEATAKNYSELADKLTVPKYQRGLVWSDKDKQEFVDTLANGFPFGSILIRKGDKGMYTVIDGQQRLTTINDFKKNPEKYWSHLDEIEKYKEFQSLSNTLVSITDKEQPILKDFFSQAIIKNSNEFDVNKLAKGVKGFSDIFGKSTNDLLDNLSRISEYIKKARQDLEKYVDVDNIVIPIIEFTGPEENLPSVFENLNRTGKKLSKYQVFAASWANHLITLNDTQIEKGLIESVINRYDRMTKARDNIEISDYNEQDIRKGRELNLSELAFGIGDLVINRLKSLITAKFDDDDLRDEYGFATLGIIVGIPNTKLSGIAKKFKEREIESNLSDELQILDNILQSLNKTFERLLEKPGMISNKQKEYENGLSKNFKILSYIAALWVKRDNKVEQQKILTFLPSYYLVDDLQNLWKSTGDKRLSSYYVTPSDGTPMKSYSLPVSQSRYKSAVESWIESDKDNASIQIKSVVKTIVTMHANLKYSHYYANNNVTSTDFEHIYSKKSLSEYYSENNIPGASVGNVMILKTDMNRSKHGKNLYDVSGTPDPEVLKNMVYPPQEDFEKVKQAIKNKKFGTIRDLILKREKDVFDSMANDLSIR</sequence>
<dbReference type="PANTHER" id="PTHR39639:SF1">
    <property type="entry name" value="DUF262 DOMAIN-CONTAINING PROTEIN"/>
    <property type="match status" value="1"/>
</dbReference>
<dbReference type="EMBL" id="CP042383">
    <property type="protein sequence ID" value="QEA42838.1"/>
    <property type="molecule type" value="Genomic_DNA"/>
</dbReference>
<name>A0A5B8T6P0_LEUPS</name>
<dbReference type="AlphaFoldDB" id="A0A5B8T6P0"/>
<protein>
    <submittedName>
        <fullName evidence="3">DUF262 domain-containing protein</fullName>
    </submittedName>
</protein>
<dbReference type="RefSeq" id="WP_010292349.1">
    <property type="nucleotide sequence ID" value="NZ_CP042383.1"/>
</dbReference>
<evidence type="ECO:0000313" key="3">
    <source>
        <dbReference type="EMBL" id="QEA42838.1"/>
    </source>
</evidence>
<evidence type="ECO:0000313" key="5">
    <source>
        <dbReference type="Proteomes" id="UP001529201"/>
    </source>
</evidence>
<reference evidence="3 4" key="1">
    <citation type="submission" date="2019-06" db="EMBL/GenBank/DDBJ databases">
        <title>Genome analyses of bacteria isolated from kimchi.</title>
        <authorList>
            <person name="Lee S."/>
            <person name="Ahn S."/>
            <person name="Roh S."/>
        </authorList>
    </citation>
    <scope>NUCLEOTIDE SEQUENCE [LARGE SCALE GENOMIC DNA]</scope>
    <source>
        <strain evidence="3 4">CBA3630</strain>
    </source>
</reference>
<keyword evidence="5" id="KW-1185">Reference proteome</keyword>
<dbReference type="KEGG" id="lpse:FGL85_10140"/>
<dbReference type="Proteomes" id="UP001529201">
    <property type="component" value="Unassembled WGS sequence"/>
</dbReference>
<dbReference type="EMBL" id="JARGDN010000007">
    <property type="protein sequence ID" value="MDG9733953.1"/>
    <property type="molecule type" value="Genomic_DNA"/>
</dbReference>
<accession>A0A5B8T6P0</accession>
<dbReference type="GeneID" id="64345220"/>
<organism evidence="3 4">
    <name type="scientific">Leuconostoc pseudomesenteroides</name>
    <dbReference type="NCBI Taxonomy" id="33968"/>
    <lineage>
        <taxon>Bacteria</taxon>
        <taxon>Bacillati</taxon>
        <taxon>Bacillota</taxon>
        <taxon>Bacilli</taxon>
        <taxon>Lactobacillales</taxon>
        <taxon>Lactobacillaceae</taxon>
        <taxon>Leuconostoc</taxon>
    </lineage>
</organism>
<reference evidence="2 5" key="2">
    <citation type="submission" date="2023-02" db="EMBL/GenBank/DDBJ databases">
        <title>Antimicrobial susceptibility testing and tentative epidemiological cut-off values for Lactobacillaceae family species intended for ingestion.</title>
        <authorList>
            <person name="Noehr-Meldgaard K."/>
            <person name="Struve C."/>
            <person name="Ingmer H."/>
            <person name="Koza A."/>
            <person name="Al-Nakeeb K."/>
            <person name="Agersoe Y."/>
        </authorList>
    </citation>
    <scope>NUCLEOTIDE SEQUENCE [LARGE SCALE GENOMIC DNA]</scope>
    <source>
        <strain evidence="2 5">DSM 20193</strain>
    </source>
</reference>
<evidence type="ECO:0000313" key="4">
    <source>
        <dbReference type="Proteomes" id="UP000321296"/>
    </source>
</evidence>
<feature type="domain" description="GmrSD restriction endonucleases N-terminal" evidence="1">
    <location>
        <begin position="19"/>
        <end position="216"/>
    </location>
</feature>